<protein>
    <submittedName>
        <fullName evidence="2">Uncharacterized protein</fullName>
    </submittedName>
</protein>
<evidence type="ECO:0000313" key="2">
    <source>
        <dbReference type="EMBL" id="KJJ85043.1"/>
    </source>
</evidence>
<evidence type="ECO:0000313" key="1">
    <source>
        <dbReference type="EMBL" id="KJJ84285.1"/>
    </source>
</evidence>
<organism evidence="2 3">
    <name type="scientific">Candidatus Omnitrophus magneticus</name>
    <dbReference type="NCBI Taxonomy" id="1609969"/>
    <lineage>
        <taxon>Bacteria</taxon>
        <taxon>Pseudomonadati</taxon>
        <taxon>Candidatus Omnitrophota</taxon>
        <taxon>Candidatus Omnitrophus</taxon>
    </lineage>
</organism>
<evidence type="ECO:0000313" key="3">
    <source>
        <dbReference type="Proteomes" id="UP000033428"/>
    </source>
</evidence>
<proteinExistence type="predicted"/>
<dbReference type="EMBL" id="JYNY01000372">
    <property type="protein sequence ID" value="KJJ84285.1"/>
    <property type="molecule type" value="Genomic_DNA"/>
</dbReference>
<reference evidence="2 3" key="1">
    <citation type="submission" date="2015-02" db="EMBL/GenBank/DDBJ databases">
        <title>Single-cell genomics of uncultivated deep-branching MTB reveals a conserved set of magnetosome genes.</title>
        <authorList>
            <person name="Kolinko S."/>
            <person name="Richter M."/>
            <person name="Glockner F.O."/>
            <person name="Brachmann A."/>
            <person name="Schuler D."/>
        </authorList>
    </citation>
    <scope>NUCLEOTIDE SEQUENCE [LARGE SCALE GENOMIC DNA]</scope>
    <source>
        <strain evidence="2">SKK-01</strain>
    </source>
</reference>
<dbReference type="Proteomes" id="UP000033428">
    <property type="component" value="Unassembled WGS sequence"/>
</dbReference>
<dbReference type="EMBL" id="JYNY01000226">
    <property type="protein sequence ID" value="KJJ85043.1"/>
    <property type="molecule type" value="Genomic_DNA"/>
</dbReference>
<name>A0A0F0CNX4_9BACT</name>
<keyword evidence="3" id="KW-1185">Reference proteome</keyword>
<dbReference type="AlphaFoldDB" id="A0A0F0CNX4"/>
<accession>A0A0F0CNX4</accession>
<comment type="caution">
    <text evidence="2">The sequence shown here is derived from an EMBL/GenBank/DDBJ whole genome shotgun (WGS) entry which is preliminary data.</text>
</comment>
<sequence length="66" mass="7652">MALSQNEVFCRSIINTRGKKIFFHFAIAPRCNELRFVQIFLKTGHRCFVCKVLRIMESFLGLSDGL</sequence>
<gene>
    <name evidence="2" type="ORF">OMAG_001087</name>
    <name evidence="1" type="ORF">OMAG_001748</name>
</gene>